<protein>
    <submittedName>
        <fullName evidence="1">Uncharacterized protein</fullName>
    </submittedName>
</protein>
<dbReference type="EMBL" id="JAJJMA010181593">
    <property type="protein sequence ID" value="MCL7037659.1"/>
    <property type="molecule type" value="Genomic_DNA"/>
</dbReference>
<comment type="caution">
    <text evidence="1">The sequence shown here is derived from an EMBL/GenBank/DDBJ whole genome shotgun (WGS) entry which is preliminary data.</text>
</comment>
<evidence type="ECO:0000313" key="2">
    <source>
        <dbReference type="Proteomes" id="UP001177140"/>
    </source>
</evidence>
<name>A0AA41SDW6_PAPNU</name>
<organism evidence="1 2">
    <name type="scientific">Papaver nudicaule</name>
    <name type="common">Iceland poppy</name>
    <dbReference type="NCBI Taxonomy" id="74823"/>
    <lineage>
        <taxon>Eukaryota</taxon>
        <taxon>Viridiplantae</taxon>
        <taxon>Streptophyta</taxon>
        <taxon>Embryophyta</taxon>
        <taxon>Tracheophyta</taxon>
        <taxon>Spermatophyta</taxon>
        <taxon>Magnoliopsida</taxon>
        <taxon>Ranunculales</taxon>
        <taxon>Papaveraceae</taxon>
        <taxon>Papaveroideae</taxon>
        <taxon>Papaver</taxon>
    </lineage>
</organism>
<evidence type="ECO:0000313" key="1">
    <source>
        <dbReference type="EMBL" id="MCL7037659.1"/>
    </source>
</evidence>
<gene>
    <name evidence="1" type="ORF">MKW94_024046</name>
</gene>
<accession>A0AA41SDW6</accession>
<dbReference type="Proteomes" id="UP001177140">
    <property type="component" value="Unassembled WGS sequence"/>
</dbReference>
<reference evidence="1" key="1">
    <citation type="submission" date="2022-03" db="EMBL/GenBank/DDBJ databases">
        <title>A functionally conserved STORR gene fusion in Papaver species that diverged 16.8 million years ago.</title>
        <authorList>
            <person name="Catania T."/>
        </authorList>
    </citation>
    <scope>NUCLEOTIDE SEQUENCE</scope>
    <source>
        <strain evidence="1">S-191538</strain>
    </source>
</reference>
<sequence length="149" mass="16462">SKPVTDESDKRTEEVLDEHVEEVEKPLLQVNNGQVVIDIAILRGDTEQQIDSIFNTVELLMEVSSNLGTQTQGKEQHMQHIFAEIIKRHEKNLTSPAGSGKGKIKESTNLLLQELNVGTAGITLDLEEGEVDSSKELVSVTRAEEVTNE</sequence>
<feature type="non-terminal residue" evidence="1">
    <location>
        <position position="149"/>
    </location>
</feature>
<dbReference type="AlphaFoldDB" id="A0AA41SDW6"/>
<keyword evidence="2" id="KW-1185">Reference proteome</keyword>
<proteinExistence type="predicted"/>